<dbReference type="EMBL" id="CAFBIZ010000095">
    <property type="protein sequence ID" value="CAB4849752.1"/>
    <property type="molecule type" value="Genomic_DNA"/>
</dbReference>
<dbReference type="InterPro" id="IPR001646">
    <property type="entry name" value="5peptide_repeat"/>
</dbReference>
<gene>
    <name evidence="2" type="ORF">UFOPK3268_00842</name>
    <name evidence="3" type="ORF">UFOPK4150_01402</name>
</gene>
<sequence>MRKSVLALAAASAVFALTAAGATGTLVLNEGLDSVFALPNSGAIDITQTQCTDAWTITYTQASPGDPITAVNATDTAATASALCGSATTATWSFGDGHAVNGTWASPVWTFDYSATAPSSPTASVGVGYTLISNAAAIAGNLTIGGSVATDPCPTLSVDPITAGVPSPAASPGVNWSGCDLRGAALNSANLTGANLSNADVTGAHLSYATLNLADLTGANLTNAVLGHADLTSVILHLADLTGAYLQFAVMTDADLTGATLTGATLSNAVMTNVDLTGANLTGTQFQQSDLTTATLTSVTYSNTTCPDGTNSTNHASTCTGHLVP</sequence>
<dbReference type="EMBL" id="CAFBPU010000028">
    <property type="protein sequence ID" value="CAB5034790.1"/>
    <property type="molecule type" value="Genomic_DNA"/>
</dbReference>
<keyword evidence="1" id="KW-0677">Repeat</keyword>
<protein>
    <submittedName>
        <fullName evidence="3">Unannotated protein</fullName>
    </submittedName>
</protein>
<organism evidence="3">
    <name type="scientific">freshwater metagenome</name>
    <dbReference type="NCBI Taxonomy" id="449393"/>
    <lineage>
        <taxon>unclassified sequences</taxon>
        <taxon>metagenomes</taxon>
        <taxon>ecological metagenomes</taxon>
    </lineage>
</organism>
<dbReference type="SUPFAM" id="SSF141571">
    <property type="entry name" value="Pentapeptide repeat-like"/>
    <property type="match status" value="1"/>
</dbReference>
<proteinExistence type="predicted"/>
<name>A0A6J7S2Y4_9ZZZZ</name>
<dbReference type="Gene3D" id="2.160.20.80">
    <property type="entry name" value="E3 ubiquitin-protein ligase SopA"/>
    <property type="match status" value="1"/>
</dbReference>
<accession>A0A6J7S2Y4</accession>
<evidence type="ECO:0000313" key="2">
    <source>
        <dbReference type="EMBL" id="CAB4849752.1"/>
    </source>
</evidence>
<evidence type="ECO:0000256" key="1">
    <source>
        <dbReference type="ARBA" id="ARBA00022737"/>
    </source>
</evidence>
<dbReference type="PANTHER" id="PTHR47485">
    <property type="entry name" value="THYLAKOID LUMENAL 17.4 KDA PROTEIN, CHLOROPLASTIC"/>
    <property type="match status" value="1"/>
</dbReference>
<reference evidence="3" key="1">
    <citation type="submission" date="2020-05" db="EMBL/GenBank/DDBJ databases">
        <authorList>
            <person name="Chiriac C."/>
            <person name="Salcher M."/>
            <person name="Ghai R."/>
            <person name="Kavagutti S V."/>
        </authorList>
    </citation>
    <scope>NUCLEOTIDE SEQUENCE</scope>
</reference>
<dbReference type="Pfam" id="PF00805">
    <property type="entry name" value="Pentapeptide"/>
    <property type="match status" value="2"/>
</dbReference>
<dbReference type="AlphaFoldDB" id="A0A6J7S2Y4"/>
<evidence type="ECO:0000313" key="3">
    <source>
        <dbReference type="EMBL" id="CAB5034790.1"/>
    </source>
</evidence>
<dbReference type="PANTHER" id="PTHR47485:SF1">
    <property type="entry name" value="THYLAKOID LUMENAL 17.4 KDA PROTEIN, CHLOROPLASTIC"/>
    <property type="match status" value="1"/>
</dbReference>